<feature type="compositionally biased region" description="Basic and acidic residues" evidence="1">
    <location>
        <begin position="144"/>
        <end position="155"/>
    </location>
</feature>
<accession>A0A8S5TFD6</accession>
<evidence type="ECO:0000256" key="1">
    <source>
        <dbReference type="SAM" id="MobiDB-lite"/>
    </source>
</evidence>
<feature type="region of interest" description="Disordered" evidence="1">
    <location>
        <begin position="129"/>
        <end position="155"/>
    </location>
</feature>
<dbReference type="EMBL" id="BK032817">
    <property type="protein sequence ID" value="DAF61856.1"/>
    <property type="molecule type" value="Genomic_DNA"/>
</dbReference>
<evidence type="ECO:0000313" key="2">
    <source>
        <dbReference type="EMBL" id="DAF61856.1"/>
    </source>
</evidence>
<sequence>MECKKNDCFNCPYPDCINDYVKKTYPRKKQWIEHQTEYVSKRAKRRAAEGLCTKCGKRPPRPGYRTCGECAMKSRRASNEHKWRNGTTPKVLMDGVTLCKKCGKNPPVIGYAVCERCLALCRKALDKTPSHNGKAPDNGFTRALRADAERMKAKT</sequence>
<name>A0A8S5TFD6_9CAUD</name>
<protein>
    <submittedName>
        <fullName evidence="2">Dehydrogenase accessory protein</fullName>
    </submittedName>
</protein>
<reference evidence="2" key="1">
    <citation type="journal article" date="2021" name="Proc. Natl. Acad. Sci. U.S.A.">
        <title>A Catalog of Tens of Thousands of Viruses from Human Metagenomes Reveals Hidden Associations with Chronic Diseases.</title>
        <authorList>
            <person name="Tisza M.J."/>
            <person name="Buck C.B."/>
        </authorList>
    </citation>
    <scope>NUCLEOTIDE SEQUENCE</scope>
    <source>
        <strain evidence="2">CtbgC51</strain>
    </source>
</reference>
<proteinExistence type="predicted"/>
<organism evidence="2">
    <name type="scientific">Siphoviridae sp. ctbgC51</name>
    <dbReference type="NCBI Taxonomy" id="2827901"/>
    <lineage>
        <taxon>Viruses</taxon>
        <taxon>Duplodnaviria</taxon>
        <taxon>Heunggongvirae</taxon>
        <taxon>Uroviricota</taxon>
        <taxon>Caudoviricetes</taxon>
    </lineage>
</organism>